<dbReference type="Gene3D" id="1.20.140.10">
    <property type="entry name" value="Butyryl-CoA Dehydrogenase, subunit A, domain 3"/>
    <property type="match status" value="1"/>
</dbReference>
<dbReference type="GO" id="GO:0050660">
    <property type="term" value="F:flavin adenine dinucleotide binding"/>
    <property type="evidence" value="ECO:0007669"/>
    <property type="project" value="InterPro"/>
</dbReference>
<evidence type="ECO:0000313" key="5">
    <source>
        <dbReference type="EMBL" id="BBX02521.1"/>
    </source>
</evidence>
<feature type="domain" description="Acyl-CoA dehydrogenase C-terminal" evidence="4">
    <location>
        <begin position="267"/>
        <end position="398"/>
    </location>
</feature>
<dbReference type="GO" id="GO:0005737">
    <property type="term" value="C:cytoplasm"/>
    <property type="evidence" value="ECO:0007669"/>
    <property type="project" value="TreeGrafter"/>
</dbReference>
<keyword evidence="6" id="KW-1185">Reference proteome</keyword>
<reference evidence="5 6" key="1">
    <citation type="journal article" date="2019" name="Emerg. Microbes Infect.">
        <title>Comprehensive subspecies identification of 175 nontuberculous mycobacteria species based on 7547 genomic profiles.</title>
        <authorList>
            <person name="Matsumoto Y."/>
            <person name="Kinjo T."/>
            <person name="Motooka D."/>
            <person name="Nabeya D."/>
            <person name="Jung N."/>
            <person name="Uechi K."/>
            <person name="Horii T."/>
            <person name="Iida T."/>
            <person name="Fujita J."/>
            <person name="Nakamura S."/>
        </authorList>
    </citation>
    <scope>NUCLEOTIDE SEQUENCE [LARGE SCALE GENOMIC DNA]</scope>
    <source>
        <strain evidence="5 6">JCM 6375</strain>
    </source>
</reference>
<dbReference type="GO" id="GO:0003995">
    <property type="term" value="F:acyl-CoA dehydrogenase activity"/>
    <property type="evidence" value="ECO:0007669"/>
    <property type="project" value="TreeGrafter"/>
</dbReference>
<dbReference type="InterPro" id="IPR037069">
    <property type="entry name" value="AcylCoA_DH/ox_N_sf"/>
</dbReference>
<dbReference type="AlphaFoldDB" id="A0AAD1M7J1"/>
<gene>
    <name evidence="5" type="ORF">MMOR_34570</name>
</gene>
<dbReference type="PANTHER" id="PTHR48083">
    <property type="entry name" value="MEDIUM-CHAIN SPECIFIC ACYL-COA DEHYDROGENASE, MITOCHONDRIAL-RELATED"/>
    <property type="match status" value="1"/>
</dbReference>
<dbReference type="GO" id="GO:0033539">
    <property type="term" value="P:fatty acid beta-oxidation using acyl-CoA dehydrogenase"/>
    <property type="evidence" value="ECO:0007669"/>
    <property type="project" value="TreeGrafter"/>
</dbReference>
<evidence type="ECO:0000256" key="3">
    <source>
        <dbReference type="ARBA" id="ARBA00023002"/>
    </source>
</evidence>
<dbReference type="KEGG" id="mmor:MMOR_34570"/>
<name>A0AAD1M7J1_9MYCO</name>
<dbReference type="Pfam" id="PF08028">
    <property type="entry name" value="Acyl-CoA_dh_2"/>
    <property type="match status" value="1"/>
</dbReference>
<accession>A0AAD1M7J1</accession>
<dbReference type="Gene3D" id="1.10.540.10">
    <property type="entry name" value="Acyl-CoA dehydrogenase/oxidase, N-terminal domain"/>
    <property type="match status" value="1"/>
</dbReference>
<dbReference type="Gene3D" id="2.40.110.10">
    <property type="entry name" value="Butyryl-CoA Dehydrogenase, subunit A, domain 2"/>
    <property type="match status" value="1"/>
</dbReference>
<dbReference type="PIRSF" id="PIRSF016578">
    <property type="entry name" value="HsaA"/>
    <property type="match status" value="1"/>
</dbReference>
<protein>
    <submittedName>
        <fullName evidence="5">Acyl-CoA dehydrogenase</fullName>
    </submittedName>
</protein>
<dbReference type="PANTHER" id="PTHR48083:SF5">
    <property type="entry name" value="NRGC PROTEIN"/>
    <property type="match status" value="1"/>
</dbReference>
<organism evidence="5 6">
    <name type="scientific">Mycolicibacterium moriokaense</name>
    <dbReference type="NCBI Taxonomy" id="39691"/>
    <lineage>
        <taxon>Bacteria</taxon>
        <taxon>Bacillati</taxon>
        <taxon>Actinomycetota</taxon>
        <taxon>Actinomycetes</taxon>
        <taxon>Mycobacteriales</taxon>
        <taxon>Mycobacteriaceae</taxon>
        <taxon>Mycolicibacterium</taxon>
    </lineage>
</organism>
<dbReference type="InterPro" id="IPR046373">
    <property type="entry name" value="Acyl-CoA_Oxase/DH_mid-dom_sf"/>
</dbReference>
<keyword evidence="2" id="KW-0274">FAD</keyword>
<evidence type="ECO:0000313" key="6">
    <source>
        <dbReference type="Proteomes" id="UP000466681"/>
    </source>
</evidence>
<evidence type="ECO:0000259" key="4">
    <source>
        <dbReference type="Pfam" id="PF08028"/>
    </source>
</evidence>
<dbReference type="InterPro" id="IPR050741">
    <property type="entry name" value="Acyl-CoA_dehydrogenase"/>
</dbReference>
<proteinExistence type="predicted"/>
<dbReference type="SUPFAM" id="SSF47203">
    <property type="entry name" value="Acyl-CoA dehydrogenase C-terminal domain-like"/>
    <property type="match status" value="1"/>
</dbReference>
<keyword evidence="3" id="KW-0560">Oxidoreductase</keyword>
<dbReference type="SUPFAM" id="SSF56645">
    <property type="entry name" value="Acyl-CoA dehydrogenase NM domain-like"/>
    <property type="match status" value="1"/>
</dbReference>
<evidence type="ECO:0000256" key="1">
    <source>
        <dbReference type="ARBA" id="ARBA00022630"/>
    </source>
</evidence>
<sequence length="419" mass="45479">MSTKNYDPISIEIPAEGRPGGYCLGMTSTVETADRVVGLARGMRELVQAQAPESERARTLTTAIVDQMWATGLITAFNPVEAGGVEPSFAEMIETWIEMAWQDGSFGWIGIANLPSSFAAAAYLPDEGFAEVFTAHRNRVTMGGQFFPNGQGHVVDGGYTLSGSWSFGSGTGHSEYVAAGFFPMSDGEMRWISEGVPEMRVAVIPREQINFTDGWFVQGLKGTGSYDYNVQELFVPEYRTFDLFSRDPLRGTSPAMRMGLMPVTAAGHASWALGVAKSMLDDVAELAATKFRMSDMASLASRPTFQKGLAHHVAAWRAARLLVLEAFTTAETAVASGEALTPTLRADMRVAAVYATDVARECAEWAHLVAGTSSIREGSRLERAFRDMYTGTQHAFISEKVAMDAAQIWLGIIEDQFGL</sequence>
<evidence type="ECO:0000256" key="2">
    <source>
        <dbReference type="ARBA" id="ARBA00022827"/>
    </source>
</evidence>
<dbReference type="InterPro" id="IPR013107">
    <property type="entry name" value="Acyl-CoA_DH_C"/>
</dbReference>
<dbReference type="InterPro" id="IPR036250">
    <property type="entry name" value="AcylCo_DH-like_C"/>
</dbReference>
<dbReference type="InterPro" id="IPR009100">
    <property type="entry name" value="AcylCoA_DH/oxidase_NM_dom_sf"/>
</dbReference>
<dbReference type="Proteomes" id="UP000466681">
    <property type="component" value="Chromosome"/>
</dbReference>
<dbReference type="EMBL" id="AP022560">
    <property type="protein sequence ID" value="BBX02521.1"/>
    <property type="molecule type" value="Genomic_DNA"/>
</dbReference>
<keyword evidence="1" id="KW-0285">Flavoprotein</keyword>